<dbReference type="Pfam" id="PF13568">
    <property type="entry name" value="OMP_b-brl_2"/>
    <property type="match status" value="1"/>
</dbReference>
<evidence type="ECO:0000313" key="4">
    <source>
        <dbReference type="Proteomes" id="UP001501153"/>
    </source>
</evidence>
<proteinExistence type="predicted"/>
<keyword evidence="4" id="KW-1185">Reference proteome</keyword>
<evidence type="ECO:0000259" key="2">
    <source>
        <dbReference type="Pfam" id="PF13568"/>
    </source>
</evidence>
<dbReference type="Proteomes" id="UP001501153">
    <property type="component" value="Unassembled WGS sequence"/>
</dbReference>
<evidence type="ECO:0000313" key="3">
    <source>
        <dbReference type="EMBL" id="GAA4358100.1"/>
    </source>
</evidence>
<feature type="region of interest" description="Disordered" evidence="1">
    <location>
        <begin position="100"/>
        <end position="133"/>
    </location>
</feature>
<feature type="domain" description="Outer membrane protein beta-barrel" evidence="2">
    <location>
        <begin position="168"/>
        <end position="323"/>
    </location>
</feature>
<sequence length="343" mass="38480">MVRLPNKATLTLVVRDAAQLRQLSTYHLDSLTTRLAGYIKQAESAAQAGTSEKVTMEFYPDKDQPGQNLPEQIRITANKKQKSNRVDVALNKALGVNVTHHDSGSKSYNIDIDTNDKKPKTPADTTRKKNKGEKHRVELRFDFGLNTLVNRETNATGGVPSLSTWGSNYVNVGLDYVFPLFTHKHTRMAFTLGPQLSFNDLELRGNEVWVERNGRTLAERAPNDVQVDKARMLVTTLNMPLMLHLRLRNARGKNTLSVGAGGFAGYRLSSSSLVEYTLAGSDDEREDKVSGRFHLNDWQYGLQGQIGFHWLTFFAKYNLNSLFNENRGPQAQVLSFGLNFIGY</sequence>
<gene>
    <name evidence="3" type="ORF">GCM10023185_23320</name>
</gene>
<dbReference type="InterPro" id="IPR025665">
    <property type="entry name" value="Beta-barrel_OMP_2"/>
</dbReference>
<reference evidence="4" key="1">
    <citation type="journal article" date="2019" name="Int. J. Syst. Evol. Microbiol.">
        <title>The Global Catalogue of Microorganisms (GCM) 10K type strain sequencing project: providing services to taxonomists for standard genome sequencing and annotation.</title>
        <authorList>
            <consortium name="The Broad Institute Genomics Platform"/>
            <consortium name="The Broad Institute Genome Sequencing Center for Infectious Disease"/>
            <person name="Wu L."/>
            <person name="Ma J."/>
        </authorList>
    </citation>
    <scope>NUCLEOTIDE SEQUENCE [LARGE SCALE GENOMIC DNA]</scope>
    <source>
        <strain evidence="4">JCM 17923</strain>
    </source>
</reference>
<comment type="caution">
    <text evidence="3">The sequence shown here is derived from an EMBL/GenBank/DDBJ whole genome shotgun (WGS) entry which is preliminary data.</text>
</comment>
<name>A0ABP8IGP2_9BACT</name>
<organism evidence="3 4">
    <name type="scientific">Hymenobacter saemangeumensis</name>
    <dbReference type="NCBI Taxonomy" id="1084522"/>
    <lineage>
        <taxon>Bacteria</taxon>
        <taxon>Pseudomonadati</taxon>
        <taxon>Bacteroidota</taxon>
        <taxon>Cytophagia</taxon>
        <taxon>Cytophagales</taxon>
        <taxon>Hymenobacteraceae</taxon>
        <taxon>Hymenobacter</taxon>
    </lineage>
</organism>
<accession>A0ABP8IGP2</accession>
<feature type="compositionally biased region" description="Basic and acidic residues" evidence="1">
    <location>
        <begin position="114"/>
        <end position="127"/>
    </location>
</feature>
<dbReference type="EMBL" id="BAABGZ010000027">
    <property type="protein sequence ID" value="GAA4358100.1"/>
    <property type="molecule type" value="Genomic_DNA"/>
</dbReference>
<protein>
    <recommendedName>
        <fullName evidence="2">Outer membrane protein beta-barrel domain-containing protein</fullName>
    </recommendedName>
</protein>
<evidence type="ECO:0000256" key="1">
    <source>
        <dbReference type="SAM" id="MobiDB-lite"/>
    </source>
</evidence>